<keyword evidence="1" id="KW-0521">NADP</keyword>
<dbReference type="Pfam" id="PF08240">
    <property type="entry name" value="ADH_N"/>
    <property type="match status" value="1"/>
</dbReference>
<dbReference type="AlphaFoldDB" id="A0ABD5S362"/>
<dbReference type="InterPro" id="IPR011032">
    <property type="entry name" value="GroES-like_sf"/>
</dbReference>
<dbReference type="Proteomes" id="UP001596328">
    <property type="component" value="Unassembled WGS sequence"/>
</dbReference>
<dbReference type="GO" id="GO:0044281">
    <property type="term" value="P:small molecule metabolic process"/>
    <property type="evidence" value="ECO:0007669"/>
    <property type="project" value="UniProtKB-ARBA"/>
</dbReference>
<sequence length="90" mass="9988">MSEQRTNAWVIEEFGGPETFERTEIDRPTPDDDEVLLRVEASSVNPVDYKIRRGDLPEFAPEFPAVLGCDVAGVVEEVGDDVEAFESGDE</sequence>
<reference evidence="3 4" key="1">
    <citation type="journal article" date="2019" name="Int. J. Syst. Evol. Microbiol.">
        <title>The Global Catalogue of Microorganisms (GCM) 10K type strain sequencing project: providing services to taxonomists for standard genome sequencing and annotation.</title>
        <authorList>
            <consortium name="The Broad Institute Genomics Platform"/>
            <consortium name="The Broad Institute Genome Sequencing Center for Infectious Disease"/>
            <person name="Wu L."/>
            <person name="Ma J."/>
        </authorList>
    </citation>
    <scope>NUCLEOTIDE SEQUENCE [LARGE SCALE GENOMIC DNA]</scope>
    <source>
        <strain evidence="3 4">NBRC 111368</strain>
    </source>
</reference>
<evidence type="ECO:0000313" key="4">
    <source>
        <dbReference type="Proteomes" id="UP001596328"/>
    </source>
</evidence>
<dbReference type="PANTHER" id="PTHR44154">
    <property type="entry name" value="QUINONE OXIDOREDUCTASE"/>
    <property type="match status" value="1"/>
</dbReference>
<dbReference type="PANTHER" id="PTHR44154:SF1">
    <property type="entry name" value="QUINONE OXIDOREDUCTASE"/>
    <property type="match status" value="1"/>
</dbReference>
<dbReference type="Gene3D" id="3.90.180.10">
    <property type="entry name" value="Medium-chain alcohol dehydrogenases, catalytic domain"/>
    <property type="match status" value="1"/>
</dbReference>
<evidence type="ECO:0000256" key="1">
    <source>
        <dbReference type="ARBA" id="ARBA00022857"/>
    </source>
</evidence>
<dbReference type="GO" id="GO:0043168">
    <property type="term" value="F:anion binding"/>
    <property type="evidence" value="ECO:0007669"/>
    <property type="project" value="UniProtKB-ARBA"/>
</dbReference>
<dbReference type="GO" id="GO:0030554">
    <property type="term" value="F:adenyl nucleotide binding"/>
    <property type="evidence" value="ECO:0007669"/>
    <property type="project" value="UniProtKB-ARBA"/>
</dbReference>
<name>A0ABD5S362_9EURY</name>
<evidence type="ECO:0000259" key="2">
    <source>
        <dbReference type="Pfam" id="PF08240"/>
    </source>
</evidence>
<accession>A0ABD5S362</accession>
<dbReference type="InterPro" id="IPR051603">
    <property type="entry name" value="Zinc-ADH_QOR/CCCR"/>
</dbReference>
<dbReference type="InterPro" id="IPR013154">
    <property type="entry name" value="ADH-like_N"/>
</dbReference>
<feature type="non-terminal residue" evidence="3">
    <location>
        <position position="90"/>
    </location>
</feature>
<evidence type="ECO:0000313" key="3">
    <source>
        <dbReference type="EMBL" id="MFC6725942.1"/>
    </source>
</evidence>
<keyword evidence="4" id="KW-1185">Reference proteome</keyword>
<organism evidence="3 4">
    <name type="scientific">Halobium palmae</name>
    <dbReference type="NCBI Taxonomy" id="1776492"/>
    <lineage>
        <taxon>Archaea</taxon>
        <taxon>Methanobacteriati</taxon>
        <taxon>Methanobacteriota</taxon>
        <taxon>Stenosarchaea group</taxon>
        <taxon>Halobacteria</taxon>
        <taxon>Halobacteriales</taxon>
        <taxon>Haloferacaceae</taxon>
        <taxon>Halobium</taxon>
    </lineage>
</organism>
<feature type="domain" description="Alcohol dehydrogenase-like N-terminal" evidence="2">
    <location>
        <begin position="32"/>
        <end position="90"/>
    </location>
</feature>
<comment type="caution">
    <text evidence="3">The sequence shown here is derived from an EMBL/GenBank/DDBJ whole genome shotgun (WGS) entry which is preliminary data.</text>
</comment>
<dbReference type="GO" id="GO:0016616">
    <property type="term" value="F:oxidoreductase activity, acting on the CH-OH group of donors, NAD or NADP as acceptor"/>
    <property type="evidence" value="ECO:0007669"/>
    <property type="project" value="UniProtKB-ARBA"/>
</dbReference>
<dbReference type="EMBL" id="JBHSWU010000792">
    <property type="protein sequence ID" value="MFC6725942.1"/>
    <property type="molecule type" value="Genomic_DNA"/>
</dbReference>
<gene>
    <name evidence="3" type="ORF">ACFQE1_16535</name>
</gene>
<protein>
    <submittedName>
        <fullName evidence="3">Alcohol dehydrogenase catalytic domain-containing protein</fullName>
    </submittedName>
</protein>
<dbReference type="SUPFAM" id="SSF50129">
    <property type="entry name" value="GroES-like"/>
    <property type="match status" value="1"/>
</dbReference>
<proteinExistence type="predicted"/>